<gene>
    <name evidence="2" type="ORF">GL279_06200</name>
</gene>
<evidence type="ECO:0000313" key="3">
    <source>
        <dbReference type="Proteomes" id="UP000442533"/>
    </source>
</evidence>
<evidence type="ECO:0000256" key="1">
    <source>
        <dbReference type="SAM" id="SignalP"/>
    </source>
</evidence>
<keyword evidence="1" id="KW-0732">Signal</keyword>
<sequence length="122" mass="12810">MILTVAGLLSALAAGEAGAATSHPVRLECRGGAVAEPLCAALRAELLRRGHSLAEDAPLRLVLWAEAPDPSALVARLDLEDDGQWRQGEPGTLAVIDRRVLPGRQLQDFAAALLDRAGPGFQ</sequence>
<protein>
    <submittedName>
        <fullName evidence="2">Uncharacterized protein</fullName>
    </submittedName>
</protein>
<accession>A0A844H042</accession>
<dbReference type="Proteomes" id="UP000442533">
    <property type="component" value="Unassembled WGS sequence"/>
</dbReference>
<feature type="chain" id="PRO_5032491106" evidence="1">
    <location>
        <begin position="20"/>
        <end position="122"/>
    </location>
</feature>
<organism evidence="2 3">
    <name type="scientific">Paracoccus limosus</name>
    <dbReference type="NCBI Taxonomy" id="913252"/>
    <lineage>
        <taxon>Bacteria</taxon>
        <taxon>Pseudomonadati</taxon>
        <taxon>Pseudomonadota</taxon>
        <taxon>Alphaproteobacteria</taxon>
        <taxon>Rhodobacterales</taxon>
        <taxon>Paracoccaceae</taxon>
        <taxon>Paracoccus</taxon>
    </lineage>
</organism>
<feature type="signal peptide" evidence="1">
    <location>
        <begin position="1"/>
        <end position="19"/>
    </location>
</feature>
<comment type="caution">
    <text evidence="2">The sequence shown here is derived from an EMBL/GenBank/DDBJ whole genome shotgun (WGS) entry which is preliminary data.</text>
</comment>
<reference evidence="2 3" key="1">
    <citation type="submission" date="2019-11" db="EMBL/GenBank/DDBJ databases">
        <authorList>
            <person name="Dong K."/>
        </authorList>
    </citation>
    <scope>NUCLEOTIDE SEQUENCE [LARGE SCALE GENOMIC DNA]</scope>
    <source>
        <strain evidence="2 3">JCM 17370</strain>
    </source>
</reference>
<name>A0A844H042_9RHOB</name>
<dbReference type="EMBL" id="WMIF01000006">
    <property type="protein sequence ID" value="MTH34192.1"/>
    <property type="molecule type" value="Genomic_DNA"/>
</dbReference>
<keyword evidence="3" id="KW-1185">Reference proteome</keyword>
<evidence type="ECO:0000313" key="2">
    <source>
        <dbReference type="EMBL" id="MTH34192.1"/>
    </source>
</evidence>
<dbReference type="AlphaFoldDB" id="A0A844H042"/>
<proteinExistence type="predicted"/>